<comment type="caution">
    <text evidence="9">The sequence shown here is derived from an EMBL/GenBank/DDBJ whole genome shotgun (WGS) entry which is preliminary data.</text>
</comment>
<dbReference type="InterPro" id="IPR027417">
    <property type="entry name" value="P-loop_NTPase"/>
</dbReference>
<keyword evidence="4" id="KW-0235">DNA replication</keyword>
<evidence type="ECO:0000256" key="7">
    <source>
        <dbReference type="ARBA" id="ARBA00049244"/>
    </source>
</evidence>
<evidence type="ECO:0000256" key="4">
    <source>
        <dbReference type="ARBA" id="ARBA00022705"/>
    </source>
</evidence>
<comment type="similarity">
    <text evidence="6">Belongs to the DNA polymerase HolA subunit family.</text>
</comment>
<dbReference type="GO" id="GO:0003677">
    <property type="term" value="F:DNA binding"/>
    <property type="evidence" value="ECO:0007669"/>
    <property type="project" value="InterPro"/>
</dbReference>
<proteinExistence type="inferred from homology"/>
<dbReference type="SUPFAM" id="SSF52540">
    <property type="entry name" value="P-loop containing nucleoside triphosphate hydrolases"/>
    <property type="match status" value="1"/>
</dbReference>
<evidence type="ECO:0000259" key="8">
    <source>
        <dbReference type="Pfam" id="PF21694"/>
    </source>
</evidence>
<dbReference type="EMBL" id="MFFB01000007">
    <property type="protein sequence ID" value="OGE94885.1"/>
    <property type="molecule type" value="Genomic_DNA"/>
</dbReference>
<evidence type="ECO:0000313" key="9">
    <source>
        <dbReference type="EMBL" id="OGE94885.1"/>
    </source>
</evidence>
<dbReference type="Gene3D" id="3.40.50.300">
    <property type="entry name" value="P-loop containing nucleotide triphosphate hydrolases"/>
    <property type="match status" value="1"/>
</dbReference>
<evidence type="ECO:0000313" key="10">
    <source>
        <dbReference type="Proteomes" id="UP000177281"/>
    </source>
</evidence>
<evidence type="ECO:0000256" key="1">
    <source>
        <dbReference type="ARBA" id="ARBA00012417"/>
    </source>
</evidence>
<dbReference type="Gene3D" id="1.20.272.10">
    <property type="match status" value="1"/>
</dbReference>
<dbReference type="STRING" id="1817841.A3B10_03805"/>
<accession>A0A1F5PY83</accession>
<dbReference type="InterPro" id="IPR008921">
    <property type="entry name" value="DNA_pol3_clamp-load_cplx_C"/>
</dbReference>
<keyword evidence="5" id="KW-0239">DNA-directed DNA polymerase</keyword>
<dbReference type="SUPFAM" id="SSF48019">
    <property type="entry name" value="post-AAA+ oligomerization domain-like"/>
    <property type="match status" value="1"/>
</dbReference>
<dbReference type="InterPro" id="IPR048466">
    <property type="entry name" value="DNA_pol3_delta-like_C"/>
</dbReference>
<feature type="domain" description="DNA polymerase III delta subunit-like C-terminal" evidence="8">
    <location>
        <begin position="232"/>
        <end position="353"/>
    </location>
</feature>
<dbReference type="EC" id="2.7.7.7" evidence="1"/>
<keyword evidence="2" id="KW-0808">Transferase</keyword>
<dbReference type="NCBIfam" id="TIGR01128">
    <property type="entry name" value="holA"/>
    <property type="match status" value="1"/>
</dbReference>
<evidence type="ECO:0000256" key="6">
    <source>
        <dbReference type="ARBA" id="ARBA00034754"/>
    </source>
</evidence>
<evidence type="ECO:0000256" key="3">
    <source>
        <dbReference type="ARBA" id="ARBA00022695"/>
    </source>
</evidence>
<dbReference type="PANTHER" id="PTHR34388:SF1">
    <property type="entry name" value="DNA POLYMERASE III SUBUNIT DELTA"/>
    <property type="match status" value="1"/>
</dbReference>
<evidence type="ECO:0000256" key="5">
    <source>
        <dbReference type="ARBA" id="ARBA00022932"/>
    </source>
</evidence>
<sequence>MVNVKNIYLFFGEDDFSLKRKIELWKAEFAKKYSPQAVVFFDAAEFSELDLISKLTAELAPSLFSAKKLLIVRDGLPKKTEPARLASESVAGRQEKLAEFLLKLPQITPKDFFIVFWQTSKMDGRVKFFKQFVSLVNVTEFNLPHGQALNTWIKATSQTLDVRITDEAVDLLAQYLGRDLFEEKKFGGKVVDRKEAYNLWQVYSELSKLASSTTDPISPDLVKSLVKPKLPDSVFNLSDNLALHNQEAAFQSLENYLETATGDEKSAFIKITGLLAEQFRSLLLINLLQAKQLTNAQIAEKLGWSSGRVFILTKHSKNFSKASLIKLLGQLLVVDQKIKSTDANPRLLLDMFIQHQF</sequence>
<name>A0A1F5PY83_9BACT</name>
<dbReference type="Proteomes" id="UP000177281">
    <property type="component" value="Unassembled WGS sequence"/>
</dbReference>
<evidence type="ECO:0000256" key="2">
    <source>
        <dbReference type="ARBA" id="ARBA00022679"/>
    </source>
</evidence>
<dbReference type="GO" id="GO:0009360">
    <property type="term" value="C:DNA polymerase III complex"/>
    <property type="evidence" value="ECO:0007669"/>
    <property type="project" value="TreeGrafter"/>
</dbReference>
<reference evidence="9 10" key="1">
    <citation type="journal article" date="2016" name="Nat. Commun.">
        <title>Thousands of microbial genomes shed light on interconnected biogeochemical processes in an aquifer system.</title>
        <authorList>
            <person name="Anantharaman K."/>
            <person name="Brown C.T."/>
            <person name="Hug L.A."/>
            <person name="Sharon I."/>
            <person name="Castelle C.J."/>
            <person name="Probst A.J."/>
            <person name="Thomas B.C."/>
            <person name="Singh A."/>
            <person name="Wilkins M.J."/>
            <person name="Karaoz U."/>
            <person name="Brodie E.L."/>
            <person name="Williams K.H."/>
            <person name="Hubbard S.S."/>
            <person name="Banfield J.F."/>
        </authorList>
    </citation>
    <scope>NUCLEOTIDE SEQUENCE [LARGE SCALE GENOMIC DNA]</scope>
</reference>
<gene>
    <name evidence="9" type="ORF">A3B10_03805</name>
</gene>
<keyword evidence="3" id="KW-0548">Nucleotidyltransferase</keyword>
<dbReference type="AlphaFoldDB" id="A0A1F5PY83"/>
<dbReference type="PANTHER" id="PTHR34388">
    <property type="entry name" value="DNA POLYMERASE III SUBUNIT DELTA"/>
    <property type="match status" value="1"/>
</dbReference>
<dbReference type="GO" id="GO:0003887">
    <property type="term" value="F:DNA-directed DNA polymerase activity"/>
    <property type="evidence" value="ECO:0007669"/>
    <property type="project" value="UniProtKB-KW"/>
</dbReference>
<dbReference type="GO" id="GO:0006261">
    <property type="term" value="P:DNA-templated DNA replication"/>
    <property type="evidence" value="ECO:0007669"/>
    <property type="project" value="TreeGrafter"/>
</dbReference>
<comment type="catalytic activity">
    <reaction evidence="7">
        <text>DNA(n) + a 2'-deoxyribonucleoside 5'-triphosphate = DNA(n+1) + diphosphate</text>
        <dbReference type="Rhea" id="RHEA:22508"/>
        <dbReference type="Rhea" id="RHEA-COMP:17339"/>
        <dbReference type="Rhea" id="RHEA-COMP:17340"/>
        <dbReference type="ChEBI" id="CHEBI:33019"/>
        <dbReference type="ChEBI" id="CHEBI:61560"/>
        <dbReference type="ChEBI" id="CHEBI:173112"/>
        <dbReference type="EC" id="2.7.7.7"/>
    </reaction>
</comment>
<protein>
    <recommendedName>
        <fullName evidence="1">DNA-directed DNA polymerase</fullName>
        <ecNumber evidence="1">2.7.7.7</ecNumber>
    </recommendedName>
</protein>
<dbReference type="Pfam" id="PF21694">
    <property type="entry name" value="DNA_pol3_delta_C"/>
    <property type="match status" value="1"/>
</dbReference>
<organism evidence="9 10">
    <name type="scientific">Candidatus Doudnabacteria bacterium RIFCSPLOWO2_01_FULL_44_21</name>
    <dbReference type="NCBI Taxonomy" id="1817841"/>
    <lineage>
        <taxon>Bacteria</taxon>
        <taxon>Candidatus Doudnaibacteriota</taxon>
    </lineage>
</organism>
<dbReference type="InterPro" id="IPR005790">
    <property type="entry name" value="DNA_polIII_delta"/>
</dbReference>